<feature type="compositionally biased region" description="Basic and acidic residues" evidence="2">
    <location>
        <begin position="835"/>
        <end position="854"/>
    </location>
</feature>
<evidence type="ECO:0000259" key="3">
    <source>
        <dbReference type="PROSITE" id="PS50235"/>
    </source>
</evidence>
<feature type="region of interest" description="Disordered" evidence="2">
    <location>
        <begin position="834"/>
        <end position="1003"/>
    </location>
</feature>
<dbReference type="InterPro" id="IPR038765">
    <property type="entry name" value="Papain-like_cys_pep_sf"/>
</dbReference>
<evidence type="ECO:0000256" key="2">
    <source>
        <dbReference type="SAM" id="MobiDB-lite"/>
    </source>
</evidence>
<dbReference type="Pfam" id="PF12030">
    <property type="entry name" value="DUF3517"/>
    <property type="match status" value="1"/>
</dbReference>
<name>A0A914VAW5_9BILA</name>
<dbReference type="InterPro" id="IPR021905">
    <property type="entry name" value="DUF3517"/>
</dbReference>
<dbReference type="PANTHER" id="PTHR24006:SF925">
    <property type="entry name" value="UBIQUITINYL HYDROLASE 1"/>
    <property type="match status" value="1"/>
</dbReference>
<evidence type="ECO:0000256" key="1">
    <source>
        <dbReference type="ARBA" id="ARBA00009085"/>
    </source>
</evidence>
<feature type="region of interest" description="Disordered" evidence="2">
    <location>
        <begin position="791"/>
        <end position="815"/>
    </location>
</feature>
<dbReference type="SUPFAM" id="SSF54001">
    <property type="entry name" value="Cysteine proteinases"/>
    <property type="match status" value="1"/>
</dbReference>
<feature type="domain" description="USP" evidence="3">
    <location>
        <begin position="1"/>
        <end position="312"/>
    </location>
</feature>
<dbReference type="Pfam" id="PF00443">
    <property type="entry name" value="UCH"/>
    <property type="match status" value="1"/>
</dbReference>
<dbReference type="AlphaFoldDB" id="A0A914VAW5"/>
<feature type="compositionally biased region" description="Acidic residues" evidence="2">
    <location>
        <begin position="869"/>
        <end position="881"/>
    </location>
</feature>
<keyword evidence="4" id="KW-1185">Reference proteome</keyword>
<comment type="similarity">
    <text evidence="1">Belongs to the peptidase C19 family.</text>
</comment>
<dbReference type="InterPro" id="IPR018200">
    <property type="entry name" value="USP_CS"/>
</dbReference>
<dbReference type="PROSITE" id="PS50235">
    <property type="entry name" value="USP_3"/>
    <property type="match status" value="1"/>
</dbReference>
<organism evidence="4 5">
    <name type="scientific">Plectus sambesii</name>
    <dbReference type="NCBI Taxonomy" id="2011161"/>
    <lineage>
        <taxon>Eukaryota</taxon>
        <taxon>Metazoa</taxon>
        <taxon>Ecdysozoa</taxon>
        <taxon>Nematoda</taxon>
        <taxon>Chromadorea</taxon>
        <taxon>Plectida</taxon>
        <taxon>Plectina</taxon>
        <taxon>Plectoidea</taxon>
        <taxon>Plectidae</taxon>
        <taxon>Plectus</taxon>
    </lineage>
</organism>
<dbReference type="PANTHER" id="PTHR24006">
    <property type="entry name" value="UBIQUITIN CARBOXYL-TERMINAL HYDROLASE"/>
    <property type="match status" value="1"/>
</dbReference>
<dbReference type="InterPro" id="IPR001394">
    <property type="entry name" value="Peptidase_C19_UCH"/>
</dbReference>
<dbReference type="GO" id="GO:0005829">
    <property type="term" value="C:cytosol"/>
    <property type="evidence" value="ECO:0007669"/>
    <property type="project" value="TreeGrafter"/>
</dbReference>
<dbReference type="InterPro" id="IPR050164">
    <property type="entry name" value="Peptidase_C19"/>
</dbReference>
<evidence type="ECO:0000313" key="5">
    <source>
        <dbReference type="WBParaSite" id="PSAMB.scaffold173size69370.g2866.t1"/>
    </source>
</evidence>
<dbReference type="GO" id="GO:0016477">
    <property type="term" value="P:cell migration"/>
    <property type="evidence" value="ECO:0007669"/>
    <property type="project" value="TreeGrafter"/>
</dbReference>
<protein>
    <submittedName>
        <fullName evidence="5">USP domain-containing protein</fullName>
    </submittedName>
</protein>
<accession>A0A914VAW5</accession>
<evidence type="ECO:0000313" key="4">
    <source>
        <dbReference type="Proteomes" id="UP000887566"/>
    </source>
</evidence>
<dbReference type="GO" id="GO:0005634">
    <property type="term" value="C:nucleus"/>
    <property type="evidence" value="ECO:0007669"/>
    <property type="project" value="TreeGrafter"/>
</dbReference>
<feature type="compositionally biased region" description="Basic and acidic residues" evidence="2">
    <location>
        <begin position="989"/>
        <end position="1003"/>
    </location>
</feature>
<dbReference type="Proteomes" id="UP000887566">
    <property type="component" value="Unplaced"/>
</dbReference>
<dbReference type="InterPro" id="IPR028889">
    <property type="entry name" value="USP"/>
</dbReference>
<dbReference type="FunFam" id="3.90.70.10:FF:000022">
    <property type="entry name" value="Ubiquitin carboxyl-terminal hydrolase 24"/>
    <property type="match status" value="1"/>
</dbReference>
<dbReference type="WBParaSite" id="PSAMB.scaffold173size69370.g2866.t1">
    <property type="protein sequence ID" value="PSAMB.scaffold173size69370.g2866.t1"/>
    <property type="gene ID" value="PSAMB.scaffold173size69370.g2866"/>
</dbReference>
<sequence>MSIMRCVQMIFANLLGSQLQFYIPRRFWRRFRFGEQPVNLREQQDALEFFNSVVESVDEGLKSLGEAPACERVFGGLFADQKICKGCPHRYQRDEPFTSLSVDIRSHNNLLDSLKEYVKGDLLDNDNAYLCERCNKKVAAIKRLCISKLPACLTIQLKRFDFDWEHEVPVKFNDCFEFPLELDMEPYTVRGLAKQEGESIAEEEIGQTTDTTALTPEDGSSLFRLRGVVVHSGQANGGHYYSFIRSDRGDGKWYKFDDTDVHEHDLSTEDDMRNAWFGGEYITDMFDHITKRYTPRRQKRWWNAYLLFYERITADQPAECPSTVAQLNSQMESMSLSSKLRLMLPELEAVVRAKNTRVLHERNEYTPEYFQFIRQLTTIVAAPQFLKNANIPEQERKEMALLAVQLLGKFLFTTGLHAKRCLRGNMQDWLNNIVALFAFSAESRLWFVDSVLYGNSRTFSLYLFESTSTEVRHFFVRLLVVLMEKSRDDPADRISQLRHTCESVSDLLIRTLLTLPITNTNDFHRHPCQYFALFYHYASLGPIEKQQLLKHGVLTQMLKIVLEEHQLTRGMYAEMAKCYQTVGLLIRCCDVSEYCQSAIEGEPLRLNPFAVSKEPATKMPEDVGSRLFSPAGVERFCRAMLDQSTAGYDVTRSLLQFLCWENMAFTKSAFRSFNWESLFSWNDIKQYLKVLEALLEMQDTWQKERILFGLRGDGVDKPKPMGILKLMRSNYGFSAKKCYSMLKMITQFIESSNAAQEVLEENADVKEEYVSVTAWLKLELDAAQRHEENYGATSNYGHHGPPSNEAPGVGNSGLERSNSAMELLTTCRRVCKRATGKDRPDRTDERRVDSEMHPTRRSSTGGRVGGRDESDDDEDDDEDDREGPFASLSMEEHRGGPPDALPPPYTDQPASFSFSGPASLRMRHSQSASSGLDSGTAPDVPSVDNKIPLSRTTDGGFHPALSKTAPARSTAVDPTLAFTSPKSMETQDDLSRSVDGREDLSRP</sequence>
<dbReference type="PROSITE" id="PS00973">
    <property type="entry name" value="USP_2"/>
    <property type="match status" value="1"/>
</dbReference>
<proteinExistence type="inferred from homology"/>
<dbReference type="GO" id="GO:0004843">
    <property type="term" value="F:cysteine-type deubiquitinase activity"/>
    <property type="evidence" value="ECO:0007669"/>
    <property type="project" value="InterPro"/>
</dbReference>
<dbReference type="Gene3D" id="3.90.70.10">
    <property type="entry name" value="Cysteine proteinases"/>
    <property type="match status" value="1"/>
</dbReference>
<reference evidence="5" key="1">
    <citation type="submission" date="2022-11" db="UniProtKB">
        <authorList>
            <consortium name="WormBaseParasite"/>
        </authorList>
    </citation>
    <scope>IDENTIFICATION</scope>
</reference>
<dbReference type="GO" id="GO:0016579">
    <property type="term" value="P:protein deubiquitination"/>
    <property type="evidence" value="ECO:0007669"/>
    <property type="project" value="InterPro"/>
</dbReference>